<accession>A0AAD6KNQ1</accession>
<evidence type="ECO:0000313" key="5">
    <source>
        <dbReference type="Proteomes" id="UP001162972"/>
    </source>
</evidence>
<reference evidence="4 5" key="1">
    <citation type="journal article" date="2023" name="Int. J. Mol. Sci.">
        <title>De Novo Assembly and Annotation of 11 Diverse Shrub Willow (Salix) Genomes Reveals Novel Gene Organization in Sex-Linked Regions.</title>
        <authorList>
            <person name="Hyden B."/>
            <person name="Feng K."/>
            <person name="Yates T.B."/>
            <person name="Jawdy S."/>
            <person name="Cereghino C."/>
            <person name="Smart L.B."/>
            <person name="Muchero W."/>
        </authorList>
    </citation>
    <scope>NUCLEOTIDE SEQUENCE [LARGE SCALE GENOMIC DNA]</scope>
    <source>
        <tissue evidence="4">Shoot tip</tissue>
    </source>
</reference>
<dbReference type="Pfam" id="PF00122">
    <property type="entry name" value="E1-E2_ATPase"/>
    <property type="match status" value="1"/>
</dbReference>
<dbReference type="SUPFAM" id="SSF81665">
    <property type="entry name" value="Calcium ATPase, transmembrane domain M"/>
    <property type="match status" value="1"/>
</dbReference>
<gene>
    <name evidence="4" type="ORF">OIU84_026748</name>
</gene>
<evidence type="ECO:0000256" key="1">
    <source>
        <dbReference type="ARBA" id="ARBA00022842"/>
    </source>
</evidence>
<dbReference type="Gene3D" id="2.70.150.10">
    <property type="entry name" value="Calcium-transporting ATPase, cytoplasmic transduction domain A"/>
    <property type="match status" value="1"/>
</dbReference>
<keyword evidence="1" id="KW-0460">Magnesium</keyword>
<comment type="caution">
    <text evidence="4">The sequence shown here is derived from an EMBL/GenBank/DDBJ whole genome shotgun (WGS) entry which is preliminary data.</text>
</comment>
<feature type="transmembrane region" description="Helical" evidence="2">
    <location>
        <begin position="135"/>
        <end position="153"/>
    </location>
</feature>
<dbReference type="GO" id="GO:0005388">
    <property type="term" value="F:P-type calcium transporter activity"/>
    <property type="evidence" value="ECO:0007669"/>
    <property type="project" value="TreeGrafter"/>
</dbReference>
<dbReference type="SUPFAM" id="SSF81653">
    <property type="entry name" value="Calcium ATPase, transduction domain A"/>
    <property type="match status" value="1"/>
</dbReference>
<keyword evidence="5" id="KW-1185">Reference proteome</keyword>
<dbReference type="InterPro" id="IPR008250">
    <property type="entry name" value="ATPase_P-typ_transduc_dom_A_sf"/>
</dbReference>
<dbReference type="PANTHER" id="PTHR24093:SF454">
    <property type="entry name" value="CATION-TRANSPORTING P-TYPE ATPASE C-TERMINAL DOMAIN-CONTAINING PROTEIN"/>
    <property type="match status" value="1"/>
</dbReference>
<keyword evidence="2" id="KW-0472">Membrane</keyword>
<dbReference type="InterPro" id="IPR059000">
    <property type="entry name" value="ATPase_P-type_domA"/>
</dbReference>
<name>A0AAD6KNQ1_9ROSI</name>
<dbReference type="GO" id="GO:0005886">
    <property type="term" value="C:plasma membrane"/>
    <property type="evidence" value="ECO:0007669"/>
    <property type="project" value="TreeGrafter"/>
</dbReference>
<protein>
    <recommendedName>
        <fullName evidence="3">P-type ATPase A domain-containing protein</fullName>
    </recommendedName>
</protein>
<keyword evidence="2" id="KW-1133">Transmembrane helix</keyword>
<dbReference type="AlphaFoldDB" id="A0AAD6KNQ1"/>
<dbReference type="InterPro" id="IPR023298">
    <property type="entry name" value="ATPase_P-typ_TM_dom_sf"/>
</dbReference>
<feature type="domain" description="P-type ATPase A" evidence="3">
    <location>
        <begin position="170"/>
        <end position="215"/>
    </location>
</feature>
<evidence type="ECO:0000259" key="3">
    <source>
        <dbReference type="Pfam" id="PF00122"/>
    </source>
</evidence>
<dbReference type="Proteomes" id="UP001162972">
    <property type="component" value="Chromosome 16"/>
</dbReference>
<proteinExistence type="predicted"/>
<evidence type="ECO:0000256" key="2">
    <source>
        <dbReference type="SAM" id="Phobius"/>
    </source>
</evidence>
<sequence>MQHVQVTKIGFISSVSSNQIQPAGGEHQFPLEKIARIVRGKDLSLLVEFGGVQAIAVAFSTHLVDGIPGDTEDINCRSIYNTPHDMEPRREKTFWAVLWDSWQTYTCIILSYFGWFAFVFGIKQYGAKHGWYDEATVLVSSWLMTLLASMKTCRSGRRSRKLLKKKRVGNVIGRGIKQQISISGIVVGDIILLEKGDRVPADGIFFNGHPMQLDEVLDRKIDNQNPFLCCGAEVR</sequence>
<evidence type="ECO:0000313" key="4">
    <source>
        <dbReference type="EMBL" id="KAJ6426225.1"/>
    </source>
</evidence>
<organism evidence="4 5">
    <name type="scientific">Salix udensis</name>
    <dbReference type="NCBI Taxonomy" id="889485"/>
    <lineage>
        <taxon>Eukaryota</taxon>
        <taxon>Viridiplantae</taxon>
        <taxon>Streptophyta</taxon>
        <taxon>Embryophyta</taxon>
        <taxon>Tracheophyta</taxon>
        <taxon>Spermatophyta</taxon>
        <taxon>Magnoliopsida</taxon>
        <taxon>eudicotyledons</taxon>
        <taxon>Gunneridae</taxon>
        <taxon>Pentapetalae</taxon>
        <taxon>rosids</taxon>
        <taxon>fabids</taxon>
        <taxon>Malpighiales</taxon>
        <taxon>Salicaceae</taxon>
        <taxon>Saliceae</taxon>
        <taxon>Salix</taxon>
    </lineage>
</organism>
<dbReference type="PANTHER" id="PTHR24093">
    <property type="entry name" value="CATION TRANSPORTING ATPASE"/>
    <property type="match status" value="1"/>
</dbReference>
<dbReference type="EMBL" id="JAPFFJ010000006">
    <property type="protein sequence ID" value="KAJ6426225.1"/>
    <property type="molecule type" value="Genomic_DNA"/>
</dbReference>
<keyword evidence="2" id="KW-0812">Transmembrane</keyword>
<feature type="transmembrane region" description="Helical" evidence="2">
    <location>
        <begin position="94"/>
        <end position="115"/>
    </location>
</feature>